<protein>
    <submittedName>
        <fullName evidence="1">Beta-N-acetylglucosaminidase domain-containing protein</fullName>
    </submittedName>
</protein>
<gene>
    <name evidence="1" type="ORF">JHL16_14115</name>
</gene>
<comment type="caution">
    <text evidence="1">The sequence shown here is derived from an EMBL/GenBank/DDBJ whole genome shotgun (WGS) entry which is preliminary data.</text>
</comment>
<sequence>MFYSGVIEGFYGRPWSAAQRIEMLDWIKAADMKLFAYAPKDDIKIRARWRELYDCWESRSIANLAKEAKSKNVMLMGAISPCLDIRHCDPGEVTTLKRKLQQLDDLGMRSFALLFDDVPSVLGPEDRKIFATFAEAQAHVVNEVQGFVKELGSDRRLFFCPTEYCGRMAGGDVKTSAYLAEIGEKLVPDIEIFWTGPEIVSEEISAQSLRDLARVIRRKPVIWENFHANDYDIRRVYAGPLGGRKTDIVPEIAGFITNPNNEFEANFSAVHTLGRFLADPGYEEGQALNASCRDWRQRFVYASSNRQLELEQVELLADLLYQPFRLGPQSAAVVAETRRLLAEPKAAGQAGGIERIRHFLKRVSKLFDDLTEISNRDLFYTFQPYLWECREELLTTIHYLDWLATGPQPGARFPHQDHLPNTYRQGFAVALQHLFPRDERGHYSHAP</sequence>
<organism evidence="1 2">
    <name type="scientific">Taklimakanibacter albus</name>
    <dbReference type="NCBI Taxonomy" id="2800327"/>
    <lineage>
        <taxon>Bacteria</taxon>
        <taxon>Pseudomonadati</taxon>
        <taxon>Pseudomonadota</taxon>
        <taxon>Alphaproteobacteria</taxon>
        <taxon>Hyphomicrobiales</taxon>
        <taxon>Aestuariivirgaceae</taxon>
        <taxon>Taklimakanibacter</taxon>
    </lineage>
</organism>
<reference evidence="1" key="1">
    <citation type="submission" date="2021-01" db="EMBL/GenBank/DDBJ databases">
        <authorList>
            <person name="Sun Q."/>
        </authorList>
    </citation>
    <scope>NUCLEOTIDE SEQUENCE</scope>
    <source>
        <strain evidence="1">YIM B02566</strain>
    </source>
</reference>
<name>A0ACC5R558_9HYPH</name>
<evidence type="ECO:0000313" key="1">
    <source>
        <dbReference type="EMBL" id="MBK1867488.1"/>
    </source>
</evidence>
<accession>A0ACC5R558</accession>
<dbReference type="Proteomes" id="UP000616151">
    <property type="component" value="Unassembled WGS sequence"/>
</dbReference>
<keyword evidence="2" id="KW-1185">Reference proteome</keyword>
<evidence type="ECO:0000313" key="2">
    <source>
        <dbReference type="Proteomes" id="UP000616151"/>
    </source>
</evidence>
<proteinExistence type="predicted"/>
<dbReference type="EMBL" id="JAENHL010000007">
    <property type="protein sequence ID" value="MBK1867488.1"/>
    <property type="molecule type" value="Genomic_DNA"/>
</dbReference>